<feature type="region of interest" description="Disordered" evidence="1">
    <location>
        <begin position="1"/>
        <end position="51"/>
    </location>
</feature>
<dbReference type="EMBL" id="DS028151">
    <property type="protein sequence ID" value="EEY62664.1"/>
    <property type="molecule type" value="Genomic_DNA"/>
</dbReference>
<dbReference type="VEuPathDB" id="FungiDB:PITG_14442"/>
<dbReference type="Proteomes" id="UP000006643">
    <property type="component" value="Unassembled WGS sequence"/>
</dbReference>
<protein>
    <submittedName>
        <fullName evidence="2">Uncharacterized protein</fullName>
    </submittedName>
</protein>
<dbReference type="AlphaFoldDB" id="D0NPV2"/>
<dbReference type="STRING" id="403677.D0NPV2"/>
<sequence>MLSAEPRGRSFTSFHAFSANRGAATNASRPSTTSEQLESLRERLQMSRHYN</sequence>
<dbReference type="InParanoid" id="D0NPV2"/>
<name>D0NPV2_PHYIT</name>
<organism evidence="2 3">
    <name type="scientific">Phytophthora infestans (strain T30-4)</name>
    <name type="common">Potato late blight agent</name>
    <dbReference type="NCBI Taxonomy" id="403677"/>
    <lineage>
        <taxon>Eukaryota</taxon>
        <taxon>Sar</taxon>
        <taxon>Stramenopiles</taxon>
        <taxon>Oomycota</taxon>
        <taxon>Peronosporomycetes</taxon>
        <taxon>Peronosporales</taxon>
        <taxon>Peronosporaceae</taxon>
        <taxon>Phytophthora</taxon>
    </lineage>
</organism>
<dbReference type="HOGENOM" id="CLU_3110524_0_0_1"/>
<proteinExistence type="predicted"/>
<accession>D0NPV2</accession>
<dbReference type="RefSeq" id="XP_002898906.1">
    <property type="nucleotide sequence ID" value="XM_002898860.1"/>
</dbReference>
<gene>
    <name evidence="2" type="ORF">PITG_14442</name>
</gene>
<evidence type="ECO:0000313" key="3">
    <source>
        <dbReference type="Proteomes" id="UP000006643"/>
    </source>
</evidence>
<evidence type="ECO:0000256" key="1">
    <source>
        <dbReference type="SAM" id="MobiDB-lite"/>
    </source>
</evidence>
<dbReference type="KEGG" id="pif:PITG_14442"/>
<reference evidence="3" key="1">
    <citation type="journal article" date="2009" name="Nature">
        <title>Genome sequence and analysis of the Irish potato famine pathogen Phytophthora infestans.</title>
        <authorList>
            <consortium name="The Broad Institute Genome Sequencing Platform"/>
            <person name="Haas B.J."/>
            <person name="Kamoun S."/>
            <person name="Zody M.C."/>
            <person name="Jiang R.H."/>
            <person name="Handsaker R.E."/>
            <person name="Cano L.M."/>
            <person name="Grabherr M."/>
            <person name="Kodira C.D."/>
            <person name="Raffaele S."/>
            <person name="Torto-Alalibo T."/>
            <person name="Bozkurt T.O."/>
            <person name="Ah-Fong A.M."/>
            <person name="Alvarado L."/>
            <person name="Anderson V.L."/>
            <person name="Armstrong M.R."/>
            <person name="Avrova A."/>
            <person name="Baxter L."/>
            <person name="Beynon J."/>
            <person name="Boevink P.C."/>
            <person name="Bollmann S.R."/>
            <person name="Bos J.I."/>
            <person name="Bulone V."/>
            <person name="Cai G."/>
            <person name="Cakir C."/>
            <person name="Carrington J.C."/>
            <person name="Chawner M."/>
            <person name="Conti L."/>
            <person name="Costanzo S."/>
            <person name="Ewan R."/>
            <person name="Fahlgren N."/>
            <person name="Fischbach M.A."/>
            <person name="Fugelstad J."/>
            <person name="Gilroy E.M."/>
            <person name="Gnerre S."/>
            <person name="Green P.J."/>
            <person name="Grenville-Briggs L.J."/>
            <person name="Griffith J."/>
            <person name="Grunwald N.J."/>
            <person name="Horn K."/>
            <person name="Horner N.R."/>
            <person name="Hu C.H."/>
            <person name="Huitema E."/>
            <person name="Jeong D.H."/>
            <person name="Jones A.M."/>
            <person name="Jones J.D."/>
            <person name="Jones R.W."/>
            <person name="Karlsson E.K."/>
            <person name="Kunjeti S.G."/>
            <person name="Lamour K."/>
            <person name="Liu Z."/>
            <person name="Ma L."/>
            <person name="Maclean D."/>
            <person name="Chibucos M.C."/>
            <person name="McDonald H."/>
            <person name="McWalters J."/>
            <person name="Meijer H.J."/>
            <person name="Morgan W."/>
            <person name="Morris P.F."/>
            <person name="Munro C.A."/>
            <person name="O'Neill K."/>
            <person name="Ospina-Giraldo M."/>
            <person name="Pinzon A."/>
            <person name="Pritchard L."/>
            <person name="Ramsahoye B."/>
            <person name="Ren Q."/>
            <person name="Restrepo S."/>
            <person name="Roy S."/>
            <person name="Sadanandom A."/>
            <person name="Savidor A."/>
            <person name="Schornack S."/>
            <person name="Schwartz D.C."/>
            <person name="Schumann U.D."/>
            <person name="Schwessinger B."/>
            <person name="Seyer L."/>
            <person name="Sharpe T."/>
            <person name="Silvar C."/>
            <person name="Song J."/>
            <person name="Studholme D.J."/>
            <person name="Sykes S."/>
            <person name="Thines M."/>
            <person name="van de Vondervoort P.J."/>
            <person name="Phuntumart V."/>
            <person name="Wawra S."/>
            <person name="Weide R."/>
            <person name="Win J."/>
            <person name="Young C."/>
            <person name="Zhou S."/>
            <person name="Fry W."/>
            <person name="Meyers B.C."/>
            <person name="van West P."/>
            <person name="Ristaino J."/>
            <person name="Govers F."/>
            <person name="Birch P.R."/>
            <person name="Whisson S.C."/>
            <person name="Judelson H.S."/>
            <person name="Nusbaum C."/>
        </authorList>
    </citation>
    <scope>NUCLEOTIDE SEQUENCE [LARGE SCALE GENOMIC DNA]</scope>
    <source>
        <strain evidence="3">T30-4</strain>
    </source>
</reference>
<dbReference type="GeneID" id="9479919"/>
<keyword evidence="3" id="KW-1185">Reference proteome</keyword>
<feature type="compositionally biased region" description="Polar residues" evidence="1">
    <location>
        <begin position="23"/>
        <end position="37"/>
    </location>
</feature>
<evidence type="ECO:0000313" key="2">
    <source>
        <dbReference type="EMBL" id="EEY62664.1"/>
    </source>
</evidence>